<evidence type="ECO:0000313" key="2">
    <source>
        <dbReference type="Proteomes" id="UP000799438"/>
    </source>
</evidence>
<proteinExistence type="predicted"/>
<dbReference type="AlphaFoldDB" id="A0A6A6BQL0"/>
<evidence type="ECO:0008006" key="3">
    <source>
        <dbReference type="Google" id="ProtNLM"/>
    </source>
</evidence>
<dbReference type="PANTHER" id="PTHR37285">
    <property type="entry name" value="SPORE WALL MATURATION PROTEIN DIT1"/>
    <property type="match status" value="1"/>
</dbReference>
<dbReference type="OrthoDB" id="429813at2759"/>
<dbReference type="Pfam" id="PF05141">
    <property type="entry name" value="DIT1_PvcA"/>
    <property type="match status" value="1"/>
</dbReference>
<dbReference type="InterPro" id="IPR007817">
    <property type="entry name" value="Isocyanide_synthase_DIT1"/>
</dbReference>
<keyword evidence="2" id="KW-1185">Reference proteome</keyword>
<dbReference type="GeneID" id="54299258"/>
<protein>
    <recommendedName>
        <fullName evidence="3">Pyoverdine/dityrosine biosynthesis protein</fullName>
    </recommendedName>
</protein>
<evidence type="ECO:0000313" key="1">
    <source>
        <dbReference type="EMBL" id="KAF2146412.1"/>
    </source>
</evidence>
<dbReference type="EMBL" id="ML995476">
    <property type="protein sequence ID" value="KAF2146412.1"/>
    <property type="molecule type" value="Genomic_DNA"/>
</dbReference>
<dbReference type="PANTHER" id="PTHR37285:SF5">
    <property type="entry name" value="SPORE WALL MATURATION PROTEIN DIT1"/>
    <property type="match status" value="1"/>
</dbReference>
<sequence length="375" mass="42248">MAIGSAELNTLEPTFMKSETVITSVAGFPDDTTTVEAEKTDLAAQIQDDLVIEDDNNVHTQTAEKILAVIKPYLMTKAADAHDLWIKGSVKFISVIRKFVEKEETVKMCLPAFPFKSANKIYKVLGALPDKAEEVSLKRLNGMCEEIKEVYGPGANLLIISDGLVYNDLLTIPDREVWAYGEALRALAVKSNCTNISFSRLRDLVELPSLPSKLEEITYVANATNFRRALINKFGRPDLDVTKEIEEKEDTRLTYSGYRRFLESDLRFIFSLGENRSKTKFRKDAFAGAVKHNFPGYLRLSIHQSTGEHKISLSLLPTTTSYTTPWHCSVAFTADNSLISRPKGDLEQDSKFELVFEDGRPSYFKERVHMIQQEA</sequence>
<dbReference type="Proteomes" id="UP000799438">
    <property type="component" value="Unassembled WGS sequence"/>
</dbReference>
<dbReference type="RefSeq" id="XP_033402121.1">
    <property type="nucleotide sequence ID" value="XM_033541761.1"/>
</dbReference>
<accession>A0A6A6BQL0</accession>
<organism evidence="1 2">
    <name type="scientific">Aplosporella prunicola CBS 121167</name>
    <dbReference type="NCBI Taxonomy" id="1176127"/>
    <lineage>
        <taxon>Eukaryota</taxon>
        <taxon>Fungi</taxon>
        <taxon>Dikarya</taxon>
        <taxon>Ascomycota</taxon>
        <taxon>Pezizomycotina</taxon>
        <taxon>Dothideomycetes</taxon>
        <taxon>Dothideomycetes incertae sedis</taxon>
        <taxon>Botryosphaeriales</taxon>
        <taxon>Aplosporellaceae</taxon>
        <taxon>Aplosporella</taxon>
    </lineage>
</organism>
<gene>
    <name evidence="1" type="ORF">K452DRAFT_294965</name>
</gene>
<name>A0A6A6BQL0_9PEZI</name>
<reference evidence="1" key="1">
    <citation type="journal article" date="2020" name="Stud. Mycol.">
        <title>101 Dothideomycetes genomes: a test case for predicting lifestyles and emergence of pathogens.</title>
        <authorList>
            <person name="Haridas S."/>
            <person name="Albert R."/>
            <person name="Binder M."/>
            <person name="Bloem J."/>
            <person name="Labutti K."/>
            <person name="Salamov A."/>
            <person name="Andreopoulos B."/>
            <person name="Baker S."/>
            <person name="Barry K."/>
            <person name="Bills G."/>
            <person name="Bluhm B."/>
            <person name="Cannon C."/>
            <person name="Castanera R."/>
            <person name="Culley D."/>
            <person name="Daum C."/>
            <person name="Ezra D."/>
            <person name="Gonzalez J."/>
            <person name="Henrissat B."/>
            <person name="Kuo A."/>
            <person name="Liang C."/>
            <person name="Lipzen A."/>
            <person name="Lutzoni F."/>
            <person name="Magnuson J."/>
            <person name="Mondo S."/>
            <person name="Nolan M."/>
            <person name="Ohm R."/>
            <person name="Pangilinan J."/>
            <person name="Park H.-J."/>
            <person name="Ramirez L."/>
            <person name="Alfaro M."/>
            <person name="Sun H."/>
            <person name="Tritt A."/>
            <person name="Yoshinaga Y."/>
            <person name="Zwiers L.-H."/>
            <person name="Turgeon B."/>
            <person name="Goodwin S."/>
            <person name="Spatafora J."/>
            <person name="Crous P."/>
            <person name="Grigoriev I."/>
        </authorList>
    </citation>
    <scope>NUCLEOTIDE SEQUENCE</scope>
    <source>
        <strain evidence="1">CBS 121167</strain>
    </source>
</reference>